<dbReference type="InParanoid" id="G0M722"/>
<protein>
    <recommendedName>
        <fullName evidence="5">TNFR-Cys domain-containing protein</fullName>
    </recommendedName>
</protein>
<dbReference type="FunCoup" id="G0M722">
    <property type="interactions" value="1524"/>
</dbReference>
<evidence type="ECO:0000256" key="1">
    <source>
        <dbReference type="PROSITE-ProRule" id="PRU00206"/>
    </source>
</evidence>
<gene>
    <name evidence="6" type="ORF">CAEBREN_06669</name>
</gene>
<dbReference type="HOGENOM" id="CLU_618545_0_0_1"/>
<feature type="disulfide bond" evidence="1">
    <location>
        <begin position="49"/>
        <end position="67"/>
    </location>
</feature>
<evidence type="ECO:0000256" key="2">
    <source>
        <dbReference type="SAM" id="MobiDB-lite"/>
    </source>
</evidence>
<dbReference type="PROSITE" id="PS50050">
    <property type="entry name" value="TNFR_NGFR_2"/>
    <property type="match status" value="1"/>
</dbReference>
<dbReference type="EMBL" id="GL379786">
    <property type="protein sequence ID" value="EGT29980.1"/>
    <property type="molecule type" value="Genomic_DNA"/>
</dbReference>
<reference evidence="7" key="1">
    <citation type="submission" date="2011-07" db="EMBL/GenBank/DDBJ databases">
        <authorList>
            <consortium name="Caenorhabditis brenneri Sequencing and Analysis Consortium"/>
            <person name="Wilson R.K."/>
        </authorList>
    </citation>
    <scope>NUCLEOTIDE SEQUENCE [LARGE SCALE GENOMIC DNA]</scope>
    <source>
        <strain evidence="7">PB2801</strain>
    </source>
</reference>
<feature type="chain" id="PRO_5003402778" description="TNFR-Cys domain-containing protein" evidence="4">
    <location>
        <begin position="20"/>
        <end position="445"/>
    </location>
</feature>
<dbReference type="Gene3D" id="2.10.50.10">
    <property type="entry name" value="Tumor Necrosis Factor Receptor, subunit A, domain 2"/>
    <property type="match status" value="1"/>
</dbReference>
<name>G0M722_CAEBE</name>
<keyword evidence="3" id="KW-0812">Transmembrane</keyword>
<feature type="region of interest" description="Disordered" evidence="2">
    <location>
        <begin position="151"/>
        <end position="221"/>
    </location>
</feature>
<feature type="transmembrane region" description="Helical" evidence="3">
    <location>
        <begin position="372"/>
        <end position="391"/>
    </location>
</feature>
<keyword evidence="3" id="KW-0472">Membrane</keyword>
<keyword evidence="7" id="KW-1185">Reference proteome</keyword>
<dbReference type="Pfam" id="PF00020">
    <property type="entry name" value="TNFR_c6"/>
    <property type="match status" value="1"/>
</dbReference>
<keyword evidence="1" id="KW-1015">Disulfide bond</keyword>
<dbReference type="OrthoDB" id="5836695at2759"/>
<comment type="caution">
    <text evidence="1">Lacks conserved residue(s) required for the propagation of feature annotation.</text>
</comment>
<sequence length="445" mass="50731">MGDGLKLLLLFCFATAVSGTIFRKHGEAKRQCPEGQYNFKGSCFQCTPCGSFMYEQKSCSIDSNTVCGWCGKKPNLDEISDEVMASYQTKCLMSSLGFIGMTKLKDEYINGYDPEPKLKVKILKNNRHKEVRTGDNFQMAKDALFNLDDDSQEQELPDPTLEEGKEFNVEKVDLTSGEELSAEEMKEAISGERSGKEESAEIEEDKSTEDSKEETSSDKDYPMENIIHDRVNAFLIKKGRESNDDVQEWEVNPYLKGATIVSLKDVENKFNNYAPKLPVVQRKDRKKYDSSAEDSNERDIKWDKWVDDKVKPIDDDSMEIIEAEEELTQEYVVYESIPKKLTEKAEQELVHVFGEKAEQANFNNEIKELSPLFFVSLGMIIIATIVSLALVQIRASHRERLQFSGVPTDAQDYHMIIESSNRLEELEKKNKKASRHVHVNPGFDV</sequence>
<proteinExistence type="predicted"/>
<accession>G0M722</accession>
<feature type="compositionally biased region" description="Basic and acidic residues" evidence="2">
    <location>
        <begin position="183"/>
        <end position="199"/>
    </location>
</feature>
<keyword evidence="3" id="KW-1133">Transmembrane helix</keyword>
<feature type="disulfide bond" evidence="1">
    <location>
        <begin position="46"/>
        <end position="59"/>
    </location>
</feature>
<evidence type="ECO:0000313" key="7">
    <source>
        <dbReference type="Proteomes" id="UP000008068"/>
    </source>
</evidence>
<feature type="compositionally biased region" description="Basic and acidic residues" evidence="2">
    <location>
        <begin position="208"/>
        <end position="221"/>
    </location>
</feature>
<dbReference type="SMART" id="SM00208">
    <property type="entry name" value="TNFR"/>
    <property type="match status" value="1"/>
</dbReference>
<dbReference type="AlphaFoldDB" id="G0M722"/>
<dbReference type="Proteomes" id="UP000008068">
    <property type="component" value="Unassembled WGS sequence"/>
</dbReference>
<evidence type="ECO:0000256" key="4">
    <source>
        <dbReference type="SAM" id="SignalP"/>
    </source>
</evidence>
<feature type="domain" description="TNFR-Cys" evidence="5">
    <location>
        <begin position="31"/>
        <end position="67"/>
    </location>
</feature>
<dbReference type="eggNOG" id="ENOG502TGAJ">
    <property type="taxonomic scope" value="Eukaryota"/>
</dbReference>
<organism evidence="7">
    <name type="scientific">Caenorhabditis brenneri</name>
    <name type="common">Nematode worm</name>
    <dbReference type="NCBI Taxonomy" id="135651"/>
    <lineage>
        <taxon>Eukaryota</taxon>
        <taxon>Metazoa</taxon>
        <taxon>Ecdysozoa</taxon>
        <taxon>Nematoda</taxon>
        <taxon>Chromadorea</taxon>
        <taxon>Rhabditida</taxon>
        <taxon>Rhabditina</taxon>
        <taxon>Rhabditomorpha</taxon>
        <taxon>Rhabditoidea</taxon>
        <taxon>Rhabditidae</taxon>
        <taxon>Peloderinae</taxon>
        <taxon>Caenorhabditis</taxon>
    </lineage>
</organism>
<feature type="signal peptide" evidence="4">
    <location>
        <begin position="1"/>
        <end position="19"/>
    </location>
</feature>
<evidence type="ECO:0000259" key="5">
    <source>
        <dbReference type="PROSITE" id="PS50050"/>
    </source>
</evidence>
<dbReference type="InterPro" id="IPR001368">
    <property type="entry name" value="TNFR/NGFR_Cys_rich_reg"/>
</dbReference>
<keyword evidence="4" id="KW-0732">Signal</keyword>
<dbReference type="OMA" id="ASYQTKC"/>
<feature type="repeat" description="TNFR-Cys" evidence="1">
    <location>
        <begin position="31"/>
        <end position="67"/>
    </location>
</feature>
<dbReference type="PROSITE" id="PS00652">
    <property type="entry name" value="TNFR_NGFR_1"/>
    <property type="match status" value="1"/>
</dbReference>
<feature type="compositionally biased region" description="Basic and acidic residues" evidence="2">
    <location>
        <begin position="162"/>
        <end position="173"/>
    </location>
</feature>
<evidence type="ECO:0000256" key="3">
    <source>
        <dbReference type="SAM" id="Phobius"/>
    </source>
</evidence>
<evidence type="ECO:0000313" key="6">
    <source>
        <dbReference type="EMBL" id="EGT29980.1"/>
    </source>
</evidence>